<proteinExistence type="predicted"/>
<accession>A0A0L9UXN6</accession>
<protein>
    <submittedName>
        <fullName evidence="1">Uncharacterized protein</fullName>
    </submittedName>
</protein>
<dbReference type="EMBL" id="CM003377">
    <property type="protein sequence ID" value="KOM47523.1"/>
    <property type="molecule type" value="Genomic_DNA"/>
</dbReference>
<evidence type="ECO:0000313" key="1">
    <source>
        <dbReference type="EMBL" id="KOM47523.1"/>
    </source>
</evidence>
<dbReference type="Gramene" id="KOM47523">
    <property type="protein sequence ID" value="KOM47523"/>
    <property type="gene ID" value="LR48_Vigan07g122700"/>
</dbReference>
<gene>
    <name evidence="1" type="ORF">LR48_Vigan07g122700</name>
</gene>
<evidence type="ECO:0000313" key="2">
    <source>
        <dbReference type="Proteomes" id="UP000053144"/>
    </source>
</evidence>
<reference evidence="2" key="1">
    <citation type="journal article" date="2015" name="Proc. Natl. Acad. Sci. U.S.A.">
        <title>Genome sequencing of adzuki bean (Vigna angularis) provides insight into high starch and low fat accumulation and domestication.</title>
        <authorList>
            <person name="Yang K."/>
            <person name="Tian Z."/>
            <person name="Chen C."/>
            <person name="Luo L."/>
            <person name="Zhao B."/>
            <person name="Wang Z."/>
            <person name="Yu L."/>
            <person name="Li Y."/>
            <person name="Sun Y."/>
            <person name="Li W."/>
            <person name="Chen Y."/>
            <person name="Li Y."/>
            <person name="Zhang Y."/>
            <person name="Ai D."/>
            <person name="Zhao J."/>
            <person name="Shang C."/>
            <person name="Ma Y."/>
            <person name="Wu B."/>
            <person name="Wang M."/>
            <person name="Gao L."/>
            <person name="Sun D."/>
            <person name="Zhang P."/>
            <person name="Guo F."/>
            <person name="Wang W."/>
            <person name="Li Y."/>
            <person name="Wang J."/>
            <person name="Varshney R.K."/>
            <person name="Wang J."/>
            <person name="Ling H.Q."/>
            <person name="Wan P."/>
        </authorList>
    </citation>
    <scope>NUCLEOTIDE SEQUENCE</scope>
    <source>
        <strain evidence="2">cv. Jingnong 6</strain>
    </source>
</reference>
<dbReference type="Proteomes" id="UP000053144">
    <property type="component" value="Chromosome 7"/>
</dbReference>
<sequence length="328" mass="36736">MSYVGEDGSSGSGEDVHMLDGHKRHQLVLSSGSGGRKRSRKANDDAFVAKGQWQDQEMASESLVCLESLCLQNHQQLCEMQEMESNKSFQFDPSLEECIWNKTKEVATTFWQQHVIAWKEEMNLVSSYCTPSKLQAEALKTSTHGVANRGKCLGWELDAAATTKEVSRPGLALEMEELIGSQGSSRSSITIPAEVHDIDLGPYSTGDHAFNPRPCLDSLFVERLDNMDELRERVAKYMVIEGNKLKREKKLDTTTRGRITKNNFTDRVPAWYTQYAPLNANGTTILKEAYNLELISLLEPQQPSPNDDSPKCVPTIIKLDTPLRNVII</sequence>
<name>A0A0L9UXN6_PHAAN</name>
<dbReference type="AlphaFoldDB" id="A0A0L9UXN6"/>
<organism evidence="1 2">
    <name type="scientific">Phaseolus angularis</name>
    <name type="common">Azuki bean</name>
    <name type="synonym">Vigna angularis</name>
    <dbReference type="NCBI Taxonomy" id="3914"/>
    <lineage>
        <taxon>Eukaryota</taxon>
        <taxon>Viridiplantae</taxon>
        <taxon>Streptophyta</taxon>
        <taxon>Embryophyta</taxon>
        <taxon>Tracheophyta</taxon>
        <taxon>Spermatophyta</taxon>
        <taxon>Magnoliopsida</taxon>
        <taxon>eudicotyledons</taxon>
        <taxon>Gunneridae</taxon>
        <taxon>Pentapetalae</taxon>
        <taxon>rosids</taxon>
        <taxon>fabids</taxon>
        <taxon>Fabales</taxon>
        <taxon>Fabaceae</taxon>
        <taxon>Papilionoideae</taxon>
        <taxon>50 kb inversion clade</taxon>
        <taxon>NPAAA clade</taxon>
        <taxon>indigoferoid/millettioid clade</taxon>
        <taxon>Phaseoleae</taxon>
        <taxon>Vigna</taxon>
    </lineage>
</organism>